<organism evidence="11 12">
    <name type="scientific">Corynebacterium intestinale</name>
    <dbReference type="NCBI Taxonomy" id="2943492"/>
    <lineage>
        <taxon>Bacteria</taxon>
        <taxon>Bacillati</taxon>
        <taxon>Actinomycetota</taxon>
        <taxon>Actinomycetes</taxon>
        <taxon>Mycobacteriales</taxon>
        <taxon>Corynebacteriaceae</taxon>
        <taxon>Corynebacterium</taxon>
    </lineage>
</organism>
<gene>
    <name evidence="11" type="primary">cysK</name>
    <name evidence="11" type="ORF">M5J06_12325</name>
</gene>
<dbReference type="EC" id="2.5.1.47" evidence="3 9"/>
<dbReference type="InterPro" id="IPR005859">
    <property type="entry name" value="CysK"/>
</dbReference>
<feature type="domain" description="Tryptophan synthase beta chain-like PALP" evidence="10">
    <location>
        <begin position="8"/>
        <end position="294"/>
    </location>
</feature>
<dbReference type="InterPro" id="IPR001926">
    <property type="entry name" value="TrpB-like_PALP"/>
</dbReference>
<evidence type="ECO:0000256" key="8">
    <source>
        <dbReference type="ARBA" id="ARBA00047931"/>
    </source>
</evidence>
<dbReference type="InterPro" id="IPR001216">
    <property type="entry name" value="P-phosphate_BS"/>
</dbReference>
<comment type="cofactor">
    <cofactor evidence="1 9">
        <name>pyridoxal 5'-phosphate</name>
        <dbReference type="ChEBI" id="CHEBI:597326"/>
    </cofactor>
</comment>
<keyword evidence="7 9" id="KW-0198">Cysteine biosynthesis</keyword>
<dbReference type="PANTHER" id="PTHR10314">
    <property type="entry name" value="CYSTATHIONINE BETA-SYNTHASE"/>
    <property type="match status" value="1"/>
</dbReference>
<evidence type="ECO:0000256" key="4">
    <source>
        <dbReference type="ARBA" id="ARBA00022605"/>
    </source>
</evidence>
<evidence type="ECO:0000256" key="3">
    <source>
        <dbReference type="ARBA" id="ARBA00012681"/>
    </source>
</evidence>
<accession>A0ABT0TCT4</accession>
<dbReference type="Gene3D" id="3.40.50.1100">
    <property type="match status" value="2"/>
</dbReference>
<evidence type="ECO:0000256" key="1">
    <source>
        <dbReference type="ARBA" id="ARBA00001933"/>
    </source>
</evidence>
<sequence>MAVYNNILDTIGGTPLVRLNRLTEGLGAEVLVKVESFNPANSVKDRIAKAIVDTAVESGELKPGGTIVEATSGNTGIGLALVGAAQGYKVILTMPETMSNERKVLLRAYGAEIVLTPGAAGMKGAVEKANEIIAETPNAILASQFANEANPKIHEATTGREIWDDAEGKVDAFVAGVGTGGTVTGVGRYLRSQNPDTYLVAVEPADSPVLSEGHAGPHKIQGIGANFVPEVLDREILNEVLTATTEESVSTARKLATEEGLLVGISSGANVSAALKLAAREEFKGKTIVVVAPDFGERYVSTILFEDICCDRLFGSSVVTIW</sequence>
<dbReference type="RefSeq" id="WP_250224776.1">
    <property type="nucleotide sequence ID" value="NZ_JAMFTR010000018.1"/>
</dbReference>
<comment type="similarity">
    <text evidence="2 9">Belongs to the cysteine synthase/cystathionine beta-synthase family.</text>
</comment>
<evidence type="ECO:0000313" key="11">
    <source>
        <dbReference type="EMBL" id="MCL8494891.1"/>
    </source>
</evidence>
<protein>
    <recommendedName>
        <fullName evidence="3 9">Cysteine synthase</fullName>
        <ecNumber evidence="3 9">2.5.1.47</ecNumber>
    </recommendedName>
</protein>
<dbReference type="NCBIfam" id="TIGR01136">
    <property type="entry name" value="cysKM"/>
    <property type="match status" value="1"/>
</dbReference>
<keyword evidence="5 9" id="KW-0808">Transferase</keyword>
<dbReference type="InterPro" id="IPR005856">
    <property type="entry name" value="Cys_synth"/>
</dbReference>
<keyword evidence="4 9" id="KW-0028">Amino-acid biosynthesis</keyword>
<dbReference type="PROSITE" id="PS00901">
    <property type="entry name" value="CYS_SYNTHASE"/>
    <property type="match status" value="1"/>
</dbReference>
<comment type="caution">
    <text evidence="11">The sequence shown here is derived from an EMBL/GenBank/DDBJ whole genome shotgun (WGS) entry which is preliminary data.</text>
</comment>
<dbReference type="SUPFAM" id="SSF53686">
    <property type="entry name" value="Tryptophan synthase beta subunit-like PLP-dependent enzymes"/>
    <property type="match status" value="1"/>
</dbReference>
<dbReference type="Proteomes" id="UP001203579">
    <property type="component" value="Unassembled WGS sequence"/>
</dbReference>
<evidence type="ECO:0000256" key="7">
    <source>
        <dbReference type="ARBA" id="ARBA00023192"/>
    </source>
</evidence>
<dbReference type="InterPro" id="IPR050214">
    <property type="entry name" value="Cys_Synth/Cystath_Beta-Synth"/>
</dbReference>
<proteinExistence type="inferred from homology"/>
<name>A0ABT0TCT4_9CORY</name>
<evidence type="ECO:0000256" key="2">
    <source>
        <dbReference type="ARBA" id="ARBA00007103"/>
    </source>
</evidence>
<dbReference type="NCBIfam" id="TIGR01139">
    <property type="entry name" value="cysK"/>
    <property type="match status" value="1"/>
</dbReference>
<dbReference type="EMBL" id="JAMKFF010000018">
    <property type="protein sequence ID" value="MCL8494891.1"/>
    <property type="molecule type" value="Genomic_DNA"/>
</dbReference>
<evidence type="ECO:0000256" key="9">
    <source>
        <dbReference type="RuleBase" id="RU003985"/>
    </source>
</evidence>
<keyword evidence="12" id="KW-1185">Reference proteome</keyword>
<evidence type="ECO:0000256" key="6">
    <source>
        <dbReference type="ARBA" id="ARBA00022898"/>
    </source>
</evidence>
<dbReference type="CDD" id="cd01561">
    <property type="entry name" value="CBS_like"/>
    <property type="match status" value="1"/>
</dbReference>
<evidence type="ECO:0000259" key="10">
    <source>
        <dbReference type="Pfam" id="PF00291"/>
    </source>
</evidence>
<dbReference type="GO" id="GO:0004124">
    <property type="term" value="F:cysteine synthase activity"/>
    <property type="evidence" value="ECO:0007669"/>
    <property type="project" value="UniProtKB-EC"/>
</dbReference>
<reference evidence="11 12" key="1">
    <citation type="submission" date="2022-05" db="EMBL/GenBank/DDBJ databases">
        <title>Corynebacterium sp. B5-R-101 sp. nov., isolated from human feces.</title>
        <authorList>
            <person name="Shamsuzzaman M."/>
            <person name="Dahal R.H."/>
        </authorList>
    </citation>
    <scope>NUCLEOTIDE SEQUENCE [LARGE SCALE GENOMIC DNA]</scope>
    <source>
        <strain evidence="11 12">B5-R-101</strain>
    </source>
</reference>
<comment type="catalytic activity">
    <reaction evidence="8 9">
        <text>O-acetyl-L-serine + hydrogen sulfide = L-cysteine + acetate</text>
        <dbReference type="Rhea" id="RHEA:14829"/>
        <dbReference type="ChEBI" id="CHEBI:29919"/>
        <dbReference type="ChEBI" id="CHEBI:30089"/>
        <dbReference type="ChEBI" id="CHEBI:35235"/>
        <dbReference type="ChEBI" id="CHEBI:58340"/>
        <dbReference type="EC" id="2.5.1.47"/>
    </reaction>
</comment>
<dbReference type="InterPro" id="IPR036052">
    <property type="entry name" value="TrpB-like_PALP_sf"/>
</dbReference>
<dbReference type="Pfam" id="PF00291">
    <property type="entry name" value="PALP"/>
    <property type="match status" value="1"/>
</dbReference>
<keyword evidence="6 9" id="KW-0663">Pyridoxal phosphate</keyword>
<evidence type="ECO:0000313" key="12">
    <source>
        <dbReference type="Proteomes" id="UP001203579"/>
    </source>
</evidence>
<evidence type="ECO:0000256" key="5">
    <source>
        <dbReference type="ARBA" id="ARBA00022679"/>
    </source>
</evidence>